<keyword evidence="1" id="KW-1185">Reference proteome</keyword>
<organism evidence="1 2">
    <name type="scientific">Heterorhabditis bacteriophora</name>
    <name type="common">Entomopathogenic nematode worm</name>
    <dbReference type="NCBI Taxonomy" id="37862"/>
    <lineage>
        <taxon>Eukaryota</taxon>
        <taxon>Metazoa</taxon>
        <taxon>Ecdysozoa</taxon>
        <taxon>Nematoda</taxon>
        <taxon>Chromadorea</taxon>
        <taxon>Rhabditida</taxon>
        <taxon>Rhabditina</taxon>
        <taxon>Rhabditomorpha</taxon>
        <taxon>Strongyloidea</taxon>
        <taxon>Heterorhabditidae</taxon>
        <taxon>Heterorhabditis</taxon>
    </lineage>
</organism>
<reference evidence="2" key="1">
    <citation type="submission" date="2016-11" db="UniProtKB">
        <authorList>
            <consortium name="WormBaseParasite"/>
        </authorList>
    </citation>
    <scope>IDENTIFICATION</scope>
</reference>
<dbReference type="WBParaSite" id="Hba_00702">
    <property type="protein sequence ID" value="Hba_00702"/>
    <property type="gene ID" value="Hba_00702"/>
</dbReference>
<evidence type="ECO:0000313" key="2">
    <source>
        <dbReference type="WBParaSite" id="Hba_00702"/>
    </source>
</evidence>
<evidence type="ECO:0000313" key="1">
    <source>
        <dbReference type="Proteomes" id="UP000095283"/>
    </source>
</evidence>
<accession>A0A1I7W7T2</accession>
<proteinExistence type="predicted"/>
<dbReference type="Proteomes" id="UP000095283">
    <property type="component" value="Unplaced"/>
</dbReference>
<protein>
    <submittedName>
        <fullName evidence="2">Uncharacterized protein</fullName>
    </submittedName>
</protein>
<dbReference type="AlphaFoldDB" id="A0A1I7W7T2"/>
<sequence>MLKTQFNNGNVFPTKILQPFAKIENPTKIVNADSRRESEILGYLNALSQDGNNYADNLKSPYSFAESDVIFHIFRDELHAAKVGRLHLGLENIYIPNPVGEDDKSCVSSSSQSFLLLPSTLLSVYEVHPDWSYCDLRRRSINRNHTKFDTYLSEYVTLLFIRFNRFHERHLNIFDQFNKIGTQ</sequence>
<name>A0A1I7W7T2_HETBA</name>